<reference evidence="8 9" key="1">
    <citation type="submission" date="2017-11" db="EMBL/GenBank/DDBJ databases">
        <title>Understudied soil microbes with underappreciated capabilities: Untangling the Clostridium saccharolyticum group.</title>
        <authorList>
            <person name="Leschine S."/>
        </authorList>
    </citation>
    <scope>NUCLEOTIDE SEQUENCE [LARGE SCALE GENOMIC DNA]</scope>
    <source>
        <strain evidence="8 9">18A</strain>
    </source>
</reference>
<name>A0A2M8Z053_9FIRM</name>
<protein>
    <submittedName>
        <fullName evidence="8">NADH-quinone oxidoreductase subunit E</fullName>
    </submittedName>
</protein>
<dbReference type="SUPFAM" id="SSF52833">
    <property type="entry name" value="Thioredoxin-like"/>
    <property type="match status" value="1"/>
</dbReference>
<keyword evidence="5 7" id="KW-0411">Iron-sulfur</keyword>
<evidence type="ECO:0000256" key="1">
    <source>
        <dbReference type="ARBA" id="ARBA00010643"/>
    </source>
</evidence>
<comment type="cofactor">
    <cofactor evidence="6">
        <name>[2Fe-2S] cluster</name>
        <dbReference type="ChEBI" id="CHEBI:190135"/>
    </cofactor>
</comment>
<evidence type="ECO:0000256" key="5">
    <source>
        <dbReference type="ARBA" id="ARBA00023014"/>
    </source>
</evidence>
<keyword evidence="4 7" id="KW-0408">Iron</keyword>
<dbReference type="InterPro" id="IPR041921">
    <property type="entry name" value="NuoE_N"/>
</dbReference>
<dbReference type="InterPro" id="IPR028431">
    <property type="entry name" value="NADP_DH_HndA-like"/>
</dbReference>
<feature type="binding site" evidence="7">
    <location>
        <position position="88"/>
    </location>
    <ligand>
        <name>[2Fe-2S] cluster</name>
        <dbReference type="ChEBI" id="CHEBI:190135"/>
    </ligand>
</feature>
<evidence type="ECO:0000256" key="2">
    <source>
        <dbReference type="ARBA" id="ARBA00022714"/>
    </source>
</evidence>
<accession>A0A2M8Z053</accession>
<dbReference type="CDD" id="cd03064">
    <property type="entry name" value="TRX_Fd_NuoE"/>
    <property type="match status" value="1"/>
</dbReference>
<keyword evidence="3 7" id="KW-0479">Metal-binding</keyword>
<feature type="binding site" evidence="7">
    <location>
        <position position="129"/>
    </location>
    <ligand>
        <name>[2Fe-2S] cluster</name>
        <dbReference type="ChEBI" id="CHEBI:190135"/>
    </ligand>
</feature>
<evidence type="ECO:0000256" key="6">
    <source>
        <dbReference type="ARBA" id="ARBA00034078"/>
    </source>
</evidence>
<evidence type="ECO:0000256" key="4">
    <source>
        <dbReference type="ARBA" id="ARBA00023004"/>
    </source>
</evidence>
<evidence type="ECO:0000256" key="3">
    <source>
        <dbReference type="ARBA" id="ARBA00022723"/>
    </source>
</evidence>
<dbReference type="PIRSF" id="PIRSF000216">
    <property type="entry name" value="NADH_DH_24kDa"/>
    <property type="match status" value="1"/>
</dbReference>
<dbReference type="GO" id="GO:0051537">
    <property type="term" value="F:2 iron, 2 sulfur cluster binding"/>
    <property type="evidence" value="ECO:0007669"/>
    <property type="project" value="UniProtKB-KW"/>
</dbReference>
<evidence type="ECO:0000313" key="8">
    <source>
        <dbReference type="EMBL" id="PJJ26818.1"/>
    </source>
</evidence>
<feature type="binding site" evidence="7">
    <location>
        <position position="133"/>
    </location>
    <ligand>
        <name>[2Fe-2S] cluster</name>
        <dbReference type="ChEBI" id="CHEBI:190135"/>
    </ligand>
</feature>
<dbReference type="GO" id="GO:0016491">
    <property type="term" value="F:oxidoreductase activity"/>
    <property type="evidence" value="ECO:0007669"/>
    <property type="project" value="InterPro"/>
</dbReference>
<comment type="similarity">
    <text evidence="1">Belongs to the complex I 24 kDa subunit family.</text>
</comment>
<dbReference type="Gene3D" id="1.10.10.1590">
    <property type="entry name" value="NADH-quinone oxidoreductase subunit E"/>
    <property type="match status" value="1"/>
</dbReference>
<dbReference type="InterPro" id="IPR036249">
    <property type="entry name" value="Thioredoxin-like_sf"/>
</dbReference>
<comment type="caution">
    <text evidence="8">The sequence shown here is derived from an EMBL/GenBank/DDBJ whole genome shotgun (WGS) entry which is preliminary data.</text>
</comment>
<comment type="cofactor">
    <cofactor evidence="7">
        <name>[2Fe-2S] cluster</name>
        <dbReference type="ChEBI" id="CHEBI:190135"/>
    </cofactor>
    <text evidence="7">Binds 1 [2Fe-2S] cluster.</text>
</comment>
<dbReference type="PANTHER" id="PTHR43342">
    <property type="entry name" value="NADH-QUINONE OXIDOREDUCTASE, E SUBUNIT"/>
    <property type="match status" value="1"/>
</dbReference>
<dbReference type="InterPro" id="IPR002023">
    <property type="entry name" value="NuoE-like"/>
</dbReference>
<dbReference type="InterPro" id="IPR042128">
    <property type="entry name" value="NuoE_dom"/>
</dbReference>
<dbReference type="Pfam" id="PF01257">
    <property type="entry name" value="2Fe-2S_thioredx"/>
    <property type="match status" value="1"/>
</dbReference>
<dbReference type="Proteomes" id="UP000231092">
    <property type="component" value="Unassembled WGS sequence"/>
</dbReference>
<feature type="binding site" evidence="7">
    <location>
        <position position="93"/>
    </location>
    <ligand>
        <name>[2Fe-2S] cluster</name>
        <dbReference type="ChEBI" id="CHEBI:190135"/>
    </ligand>
</feature>
<evidence type="ECO:0000256" key="7">
    <source>
        <dbReference type="PIRSR" id="PIRSR000216-1"/>
    </source>
</evidence>
<keyword evidence="2 7" id="KW-0001">2Fe-2S</keyword>
<proteinExistence type="inferred from homology"/>
<evidence type="ECO:0000313" key="9">
    <source>
        <dbReference type="Proteomes" id="UP000231092"/>
    </source>
</evidence>
<dbReference type="GO" id="GO:0046872">
    <property type="term" value="F:metal ion binding"/>
    <property type="evidence" value="ECO:0007669"/>
    <property type="project" value="UniProtKB-KW"/>
</dbReference>
<dbReference type="AlphaFoldDB" id="A0A2M8Z053"/>
<gene>
    <name evidence="8" type="ORF">H171_0260</name>
</gene>
<organism evidence="8 9">
    <name type="scientific">[Clostridium] celerecrescens 18A</name>
    <dbReference type="NCBI Taxonomy" id="1286362"/>
    <lineage>
        <taxon>Bacteria</taxon>
        <taxon>Bacillati</taxon>
        <taxon>Bacillota</taxon>
        <taxon>Clostridia</taxon>
        <taxon>Lachnospirales</taxon>
        <taxon>Lachnospiraceae</taxon>
        <taxon>Lacrimispora</taxon>
    </lineage>
</organism>
<dbReference type="PANTHER" id="PTHR43342:SF1">
    <property type="entry name" value="BIFURCATING [FEFE] HYDROGENASE GAMMA SUBUNIT"/>
    <property type="match status" value="1"/>
</dbReference>
<dbReference type="Gene3D" id="3.40.30.10">
    <property type="entry name" value="Glutaredoxin"/>
    <property type="match status" value="1"/>
</dbReference>
<dbReference type="EMBL" id="PGET01000001">
    <property type="protein sequence ID" value="PJJ26818.1"/>
    <property type="molecule type" value="Genomic_DNA"/>
</dbReference>
<sequence length="168" mass="19000">MKERVIAMDTRVREEKLRIIRQDGAKQENILEILIDLQFASEEGNIDKETAAMVAEELHMTETRVYEIVSYYAMLKDKPQAKYVLKICNSSPCHFSRSEEVCLSLEKKLGVPMGKTTDDGLFAYHYIPCVGACDIGPVIKIKDTVFGNLSDEKISALIDDLRRGRIAV</sequence>